<accession>A0AAF0YTL8</accession>
<protein>
    <submittedName>
        <fullName evidence="2">Metallophosphoesterase</fullName>
    </submittedName>
</protein>
<dbReference type="AlphaFoldDB" id="A0AAF0YTL8"/>
<dbReference type="InterPro" id="IPR014577">
    <property type="entry name" value="UCP033093_metalloPase"/>
</dbReference>
<evidence type="ECO:0000259" key="1">
    <source>
        <dbReference type="Pfam" id="PF00149"/>
    </source>
</evidence>
<dbReference type="KEGG" id="cpyr:CYJ47_07800"/>
<dbReference type="RefSeq" id="WP_101678080.1">
    <property type="nucleotide sequence ID" value="NZ_CAMYCO010000010.1"/>
</dbReference>
<gene>
    <name evidence="2" type="ORF">CYJ47_07800</name>
</gene>
<dbReference type="Pfam" id="PF00149">
    <property type="entry name" value="Metallophos"/>
    <property type="match status" value="1"/>
</dbReference>
<name>A0AAF0YTL8_9CORY</name>
<dbReference type="Proteomes" id="UP000234560">
    <property type="component" value="Chromosome"/>
</dbReference>
<reference evidence="2" key="1">
    <citation type="submission" date="2017-12" db="EMBL/GenBank/DDBJ databases">
        <authorList>
            <person name="Thomas-White K."/>
            <person name="Wolfe A.J."/>
        </authorList>
    </citation>
    <scope>NUCLEOTIDE SEQUENCE</scope>
    <source>
        <strain evidence="2">UMB0763</strain>
    </source>
</reference>
<evidence type="ECO:0000313" key="2">
    <source>
        <dbReference type="EMBL" id="WOT01193.1"/>
    </source>
</evidence>
<dbReference type="GO" id="GO:0016787">
    <property type="term" value="F:hydrolase activity"/>
    <property type="evidence" value="ECO:0007669"/>
    <property type="project" value="InterPro"/>
</dbReference>
<feature type="domain" description="Calcineurin-like phosphoesterase" evidence="1">
    <location>
        <begin position="4"/>
        <end position="207"/>
    </location>
</feature>
<dbReference type="PANTHER" id="PTHR30337">
    <property type="entry name" value="COMPONENT OF ATP-DEPENDENT DSDNA EXONUCLEASE"/>
    <property type="match status" value="1"/>
</dbReference>
<dbReference type="InterPro" id="IPR050535">
    <property type="entry name" value="DNA_Repair-Maintenance_Comp"/>
</dbReference>
<sequence>MRYSFIHTSDWQLGMGRWFLGVEGDARYNQARIDVIQRIGTLARERGCDFIVAAGDNFDSNLVSDITFRRSEAVVKNLGVPLVLLPGNHDPMSPDAILAKFQDSSDDGSSAIIVLDSSGPVEVIPGVEVVGAPLKSKKPVTDLAEEACAGLQPVGSEGSTCRSRILVAHGQVEARTNDHAAGLIDLDKIARAVDNRLVDYVAFGDTHSTTKLDERARVWFSGSPEPTDFKEIPGGGGENASGNVLLVTVDAPDGATVNDVTVGVETIPVGEWTFEAITRHVEGTEDIASFIEELEEYEDKPHTAIKYALTGAASLMDHTMLAHALDRLRPQFAGLFERERLHNLGVEPSEEDLDHVDLRGYAQDAFDELRQGARAGDEIDSQALKILFRLTASR</sequence>
<dbReference type="PANTHER" id="PTHR30337:SF0">
    <property type="entry name" value="NUCLEASE SBCCD SUBUNIT D"/>
    <property type="match status" value="1"/>
</dbReference>
<dbReference type="InterPro" id="IPR029052">
    <property type="entry name" value="Metallo-depent_PP-like"/>
</dbReference>
<dbReference type="InterPro" id="IPR004843">
    <property type="entry name" value="Calcineurin-like_PHP"/>
</dbReference>
<organism evidence="2 3">
    <name type="scientific">Corynebacterium pyruviciproducens</name>
    <dbReference type="NCBI Taxonomy" id="598660"/>
    <lineage>
        <taxon>Bacteria</taxon>
        <taxon>Bacillati</taxon>
        <taxon>Actinomycetota</taxon>
        <taxon>Actinomycetes</taxon>
        <taxon>Mycobacteriales</taxon>
        <taxon>Corynebacteriaceae</taxon>
        <taxon>Corynebacterium</taxon>
    </lineage>
</organism>
<evidence type="ECO:0000313" key="3">
    <source>
        <dbReference type="Proteomes" id="UP000234560"/>
    </source>
</evidence>
<dbReference type="PIRSF" id="PIRSF033093">
    <property type="entry name" value="UCP_ML1119"/>
    <property type="match status" value="1"/>
</dbReference>
<dbReference type="Gene3D" id="3.60.21.10">
    <property type="match status" value="1"/>
</dbReference>
<dbReference type="SUPFAM" id="SSF56300">
    <property type="entry name" value="Metallo-dependent phosphatases"/>
    <property type="match status" value="1"/>
</dbReference>
<proteinExistence type="predicted"/>
<reference evidence="2" key="2">
    <citation type="submission" date="2023-10" db="EMBL/GenBank/DDBJ databases">
        <authorList>
            <person name="Choi B."/>
        </authorList>
    </citation>
    <scope>NUCLEOTIDE SEQUENCE</scope>
    <source>
        <strain evidence="2">UMB0763</strain>
    </source>
</reference>
<dbReference type="EMBL" id="CP136958">
    <property type="protein sequence ID" value="WOT01193.1"/>
    <property type="molecule type" value="Genomic_DNA"/>
</dbReference>